<dbReference type="GO" id="GO:0007096">
    <property type="term" value="P:regulation of exit from mitosis"/>
    <property type="evidence" value="ECO:0007669"/>
    <property type="project" value="InterPro"/>
</dbReference>
<dbReference type="InterPro" id="IPR053729">
    <property type="entry name" value="MAD2L1BP_domain_sf"/>
</dbReference>
<proteinExistence type="predicted"/>
<evidence type="ECO:0000313" key="2">
    <source>
        <dbReference type="Proteomes" id="UP000639338"/>
    </source>
</evidence>
<dbReference type="InterPro" id="IPR009511">
    <property type="entry name" value="MAD1/Cdc20-bound-Mad2-bd"/>
</dbReference>
<gene>
    <name evidence="1" type="ORF">HCN44_010693</name>
</gene>
<name>A0A835CQ45_APHGI</name>
<dbReference type="PANTHER" id="PTHR15681:SF1">
    <property type="entry name" value="MAD2L1-BINDING PROTEIN"/>
    <property type="match status" value="1"/>
</dbReference>
<reference evidence="1 2" key="1">
    <citation type="submission" date="2020-08" db="EMBL/GenBank/DDBJ databases">
        <title>Aphidius gifuensis genome sequencing and assembly.</title>
        <authorList>
            <person name="Du Z."/>
        </authorList>
    </citation>
    <scope>NUCLEOTIDE SEQUENCE [LARGE SCALE GENOMIC DNA]</scope>
    <source>
        <strain evidence="1">YNYX2018</strain>
        <tissue evidence="1">Adults</tissue>
    </source>
</reference>
<evidence type="ECO:0000313" key="1">
    <source>
        <dbReference type="EMBL" id="KAF7991892.1"/>
    </source>
</evidence>
<sequence>MFTKKINKKETTISVDLDEPLTSNSCSKLIIESMKYILYQKQQIPFPYDTLLQLQKTNKPTNKNNNTIKNLLATIELITDELTCQLHTNECDVREVIIVIGATPVSPKFLVKFELPDNILSSKKHMEYQHSYRKPLLTLMRCLIKSDEFQDAMALPQGPTNTFVLVQKSDASTKSDFFLPKPQYTPPIQTSTCISIKIKHNDTINPNCTCMNIVKIHHDNDESSVDDIPINIIQICTKKPYLWYQSKEVVKGFKYIG</sequence>
<dbReference type="AlphaFoldDB" id="A0A835CQ45"/>
<protein>
    <recommendedName>
        <fullName evidence="3">MAD2L1-binding protein</fullName>
    </recommendedName>
</protein>
<keyword evidence="2" id="KW-1185">Reference proteome</keyword>
<dbReference type="PANTHER" id="PTHR15681">
    <property type="entry name" value="MAD2L1-BINDING PROTEIN"/>
    <property type="match status" value="1"/>
</dbReference>
<comment type="caution">
    <text evidence="1">The sequence shown here is derived from an EMBL/GenBank/DDBJ whole genome shotgun (WGS) entry which is preliminary data.</text>
</comment>
<dbReference type="Pfam" id="PF06581">
    <property type="entry name" value="p31comet"/>
    <property type="match status" value="1"/>
</dbReference>
<dbReference type="EMBL" id="JACMRX010000004">
    <property type="protein sequence ID" value="KAF7991892.1"/>
    <property type="molecule type" value="Genomic_DNA"/>
</dbReference>
<dbReference type="OrthoDB" id="6334764at2759"/>
<dbReference type="Proteomes" id="UP000639338">
    <property type="component" value="Unassembled WGS sequence"/>
</dbReference>
<dbReference type="GO" id="GO:0005634">
    <property type="term" value="C:nucleus"/>
    <property type="evidence" value="ECO:0007669"/>
    <property type="project" value="InterPro"/>
</dbReference>
<accession>A0A835CQ45</accession>
<evidence type="ECO:0008006" key="3">
    <source>
        <dbReference type="Google" id="ProtNLM"/>
    </source>
</evidence>
<organism evidence="1 2">
    <name type="scientific">Aphidius gifuensis</name>
    <name type="common">Parasitoid wasp</name>
    <dbReference type="NCBI Taxonomy" id="684658"/>
    <lineage>
        <taxon>Eukaryota</taxon>
        <taxon>Metazoa</taxon>
        <taxon>Ecdysozoa</taxon>
        <taxon>Arthropoda</taxon>
        <taxon>Hexapoda</taxon>
        <taxon>Insecta</taxon>
        <taxon>Pterygota</taxon>
        <taxon>Neoptera</taxon>
        <taxon>Endopterygota</taxon>
        <taxon>Hymenoptera</taxon>
        <taxon>Apocrita</taxon>
        <taxon>Ichneumonoidea</taxon>
        <taxon>Braconidae</taxon>
        <taxon>Aphidiinae</taxon>
        <taxon>Aphidius</taxon>
    </lineage>
</organism>
<dbReference type="Gene3D" id="3.30.900.20">
    <property type="match status" value="1"/>
</dbReference>